<dbReference type="KEGG" id="mrob:HH214_08935"/>
<evidence type="ECO:0000256" key="2">
    <source>
        <dbReference type="SAM" id="SignalP"/>
    </source>
</evidence>
<gene>
    <name evidence="3" type="ORF">HH214_08935</name>
</gene>
<feature type="signal peptide" evidence="2">
    <location>
        <begin position="1"/>
        <end position="22"/>
    </location>
</feature>
<sequence length="154" mass="16873">MRKIGAISLAAFYLLLTTGAFACLLHCTETFLFTTAKMSVSQLAETHAEDTDHHDEQEKQGTPKTDHHGKKDDCGPGKDCKCCNKHGMYVVKENVDSAFGFATTALAIVSNHASSHDFSFTPEFSKEFVTWPHATGPPEGSQPPIYIKIKSLLI</sequence>
<evidence type="ECO:0000313" key="3">
    <source>
        <dbReference type="EMBL" id="QJD95993.1"/>
    </source>
</evidence>
<proteinExistence type="predicted"/>
<dbReference type="EMBL" id="CP051682">
    <property type="protein sequence ID" value="QJD95993.1"/>
    <property type="molecule type" value="Genomic_DNA"/>
</dbReference>
<dbReference type="InterPro" id="IPR058512">
    <property type="entry name" value="DUF8199"/>
</dbReference>
<accession>A0A7L5E581</accession>
<evidence type="ECO:0008006" key="5">
    <source>
        <dbReference type="Google" id="ProtNLM"/>
    </source>
</evidence>
<evidence type="ECO:0000256" key="1">
    <source>
        <dbReference type="SAM" id="MobiDB-lite"/>
    </source>
</evidence>
<feature type="compositionally biased region" description="Basic and acidic residues" evidence="1">
    <location>
        <begin position="46"/>
        <end position="76"/>
    </location>
</feature>
<dbReference type="PROSITE" id="PS51257">
    <property type="entry name" value="PROKAR_LIPOPROTEIN"/>
    <property type="match status" value="1"/>
</dbReference>
<feature type="chain" id="PRO_5029745908" description="Cobalt transporter" evidence="2">
    <location>
        <begin position="23"/>
        <end position="154"/>
    </location>
</feature>
<dbReference type="AlphaFoldDB" id="A0A7L5E581"/>
<keyword evidence="2" id="KW-0732">Signal</keyword>
<name>A0A7L5E581_9SPHI</name>
<dbReference type="Proteomes" id="UP000503278">
    <property type="component" value="Chromosome"/>
</dbReference>
<reference evidence="3 4" key="1">
    <citation type="submission" date="2020-04" db="EMBL/GenBank/DDBJ databases">
        <title>Genome sequencing of novel species.</title>
        <authorList>
            <person name="Heo J."/>
            <person name="Kim S.-J."/>
            <person name="Kim J.-S."/>
            <person name="Hong S.-B."/>
            <person name="Kwon S.-W."/>
        </authorList>
    </citation>
    <scope>NUCLEOTIDE SEQUENCE [LARGE SCALE GENOMIC DNA]</scope>
    <source>
        <strain evidence="3 4">F39-2</strain>
    </source>
</reference>
<dbReference type="RefSeq" id="WP_169607016.1">
    <property type="nucleotide sequence ID" value="NZ_CP051682.1"/>
</dbReference>
<protein>
    <recommendedName>
        <fullName evidence="5">Cobalt transporter</fullName>
    </recommendedName>
</protein>
<evidence type="ECO:0000313" key="4">
    <source>
        <dbReference type="Proteomes" id="UP000503278"/>
    </source>
</evidence>
<dbReference type="Pfam" id="PF26622">
    <property type="entry name" value="DUF8199"/>
    <property type="match status" value="1"/>
</dbReference>
<keyword evidence="4" id="KW-1185">Reference proteome</keyword>
<organism evidence="3 4">
    <name type="scientific">Mucilaginibacter robiniae</name>
    <dbReference type="NCBI Taxonomy" id="2728022"/>
    <lineage>
        <taxon>Bacteria</taxon>
        <taxon>Pseudomonadati</taxon>
        <taxon>Bacteroidota</taxon>
        <taxon>Sphingobacteriia</taxon>
        <taxon>Sphingobacteriales</taxon>
        <taxon>Sphingobacteriaceae</taxon>
        <taxon>Mucilaginibacter</taxon>
    </lineage>
</organism>
<feature type="region of interest" description="Disordered" evidence="1">
    <location>
        <begin position="44"/>
        <end position="76"/>
    </location>
</feature>